<reference evidence="1 2" key="1">
    <citation type="journal article" date="2019" name="Genome Biol. Evol.">
        <title>Insights into the evolution of the New World diploid cottons (Gossypium, subgenus Houzingenia) based on genome sequencing.</title>
        <authorList>
            <person name="Grover C.E."/>
            <person name="Arick M.A. 2nd"/>
            <person name="Thrash A."/>
            <person name="Conover J.L."/>
            <person name="Sanders W.S."/>
            <person name="Peterson D.G."/>
            <person name="Frelichowski J.E."/>
            <person name="Scheffler J.A."/>
            <person name="Scheffler B.E."/>
            <person name="Wendel J.F."/>
        </authorList>
    </citation>
    <scope>NUCLEOTIDE SEQUENCE [LARGE SCALE GENOMIC DNA]</scope>
    <source>
        <strain evidence="1">0</strain>
        <tissue evidence="1">Leaf</tissue>
    </source>
</reference>
<organism evidence="1 2">
    <name type="scientific">Gossypium harknessii</name>
    <dbReference type="NCBI Taxonomy" id="34285"/>
    <lineage>
        <taxon>Eukaryota</taxon>
        <taxon>Viridiplantae</taxon>
        <taxon>Streptophyta</taxon>
        <taxon>Embryophyta</taxon>
        <taxon>Tracheophyta</taxon>
        <taxon>Spermatophyta</taxon>
        <taxon>Magnoliopsida</taxon>
        <taxon>eudicotyledons</taxon>
        <taxon>Gunneridae</taxon>
        <taxon>Pentapetalae</taxon>
        <taxon>rosids</taxon>
        <taxon>malvids</taxon>
        <taxon>Malvales</taxon>
        <taxon>Malvaceae</taxon>
        <taxon>Malvoideae</taxon>
        <taxon>Gossypium</taxon>
    </lineage>
</organism>
<dbReference type="OrthoDB" id="1582237at2759"/>
<name>A0A7J9HNW4_9ROSI</name>
<keyword evidence="2" id="KW-1185">Reference proteome</keyword>
<protein>
    <submittedName>
        <fullName evidence="1">Uncharacterized protein</fullName>
    </submittedName>
</protein>
<dbReference type="EMBL" id="JABFAD010000010">
    <property type="protein sequence ID" value="MBA0811517.1"/>
    <property type="molecule type" value="Genomic_DNA"/>
</dbReference>
<evidence type="ECO:0000313" key="1">
    <source>
        <dbReference type="EMBL" id="MBA0811517.1"/>
    </source>
</evidence>
<evidence type="ECO:0000313" key="2">
    <source>
        <dbReference type="Proteomes" id="UP000593560"/>
    </source>
</evidence>
<gene>
    <name evidence="1" type="ORF">Gohar_003408</name>
</gene>
<proteinExistence type="predicted"/>
<dbReference type="AlphaFoldDB" id="A0A7J9HNW4"/>
<accession>A0A7J9HNW4</accession>
<sequence>MEIKMEKLHTLVSSSTNYTSYFHSEVQIFCYDKLRDITWLILAPNLRTLSVSVEIEEHILGCSTLPMF</sequence>
<dbReference type="Proteomes" id="UP000593560">
    <property type="component" value="Unassembled WGS sequence"/>
</dbReference>
<comment type="caution">
    <text evidence="1">The sequence shown here is derived from an EMBL/GenBank/DDBJ whole genome shotgun (WGS) entry which is preliminary data.</text>
</comment>